<sequence length="541" mass="63390">MHRIRAFLFIILLLGEGVALHAQNPGQIYDLIIEKKIEKAIEKRNKIYDNEKKSDLLLIDLCDCLLFNTPEYKAYNPQKSYEIFNKSLLPNSKERTLIKFLDKKDNSLDSIRTQIEQSLYKLACRENTEESYARFIDLCPQSKWVEPAAQKQEDIAYRQAIEKGTIEGYNYFLSHYASSEHVVEITRLADKTTFAQLDNTIEAYKKFIELYPQSPLIEEAQSRIYRLAYAQARKTHTREAYQQLLAEYPDHPMKEEAQSAIESFDYLSITQQPTQYAYDKFLRDYPNSTYIAPLNDWLGHLKKSYWHWSRINLKGYVKSIQETTISRQNGKEIKSTVTSLYDQLGQLLLVETKKNGKTEEKSYLYHPDFTLSTISTPQWKKTYYYNNRREITRIIETREDGKEQEICKLDYGNDRLATRTDIIDGVKGGRKTEYTYNEAGDLISSKSYNAATPQNTTTTYYTPGGDVKLEIVINGRSRREKIYFYNERNDVSKITSVNGSQKEDSTFDYTYDEHGNWTTRIQYSGKETTTTHRVIEYYTYE</sequence>
<dbReference type="EMBL" id="DVKT01000006">
    <property type="protein sequence ID" value="HIT38624.1"/>
    <property type="molecule type" value="Genomic_DNA"/>
</dbReference>
<dbReference type="InterPro" id="IPR011990">
    <property type="entry name" value="TPR-like_helical_dom_sf"/>
</dbReference>
<dbReference type="AlphaFoldDB" id="A0A9D1GE89"/>
<dbReference type="Gene3D" id="2.180.10.10">
    <property type="entry name" value="RHS repeat-associated core"/>
    <property type="match status" value="1"/>
</dbReference>
<protein>
    <submittedName>
        <fullName evidence="1">Uncharacterized protein</fullName>
    </submittedName>
</protein>
<name>A0A9D1GE89_9BACT</name>
<reference evidence="1" key="2">
    <citation type="journal article" date="2021" name="PeerJ">
        <title>Extensive microbial diversity within the chicken gut microbiome revealed by metagenomics and culture.</title>
        <authorList>
            <person name="Gilroy R."/>
            <person name="Ravi A."/>
            <person name="Getino M."/>
            <person name="Pursley I."/>
            <person name="Horton D.L."/>
            <person name="Alikhan N.F."/>
            <person name="Baker D."/>
            <person name="Gharbi K."/>
            <person name="Hall N."/>
            <person name="Watson M."/>
            <person name="Adriaenssens E.M."/>
            <person name="Foster-Nyarko E."/>
            <person name="Jarju S."/>
            <person name="Secka A."/>
            <person name="Antonio M."/>
            <person name="Oren A."/>
            <person name="Chaudhuri R.R."/>
            <person name="La Ragione R."/>
            <person name="Hildebrand F."/>
            <person name="Pallen M.J."/>
        </authorList>
    </citation>
    <scope>NUCLEOTIDE SEQUENCE</scope>
    <source>
        <strain evidence="1">21143</strain>
    </source>
</reference>
<evidence type="ECO:0000313" key="1">
    <source>
        <dbReference type="EMBL" id="HIT38624.1"/>
    </source>
</evidence>
<gene>
    <name evidence="1" type="ORF">IAD06_01105</name>
</gene>
<dbReference type="Gene3D" id="1.25.40.10">
    <property type="entry name" value="Tetratricopeptide repeat domain"/>
    <property type="match status" value="1"/>
</dbReference>
<dbReference type="Proteomes" id="UP000886722">
    <property type="component" value="Unassembled WGS sequence"/>
</dbReference>
<organism evidence="1 2">
    <name type="scientific">Candidatus Caccoplasma intestinavium</name>
    <dbReference type="NCBI Taxonomy" id="2840716"/>
    <lineage>
        <taxon>Bacteria</taxon>
        <taxon>Pseudomonadati</taxon>
        <taxon>Bacteroidota</taxon>
        <taxon>Bacteroidia</taxon>
        <taxon>Bacteroidales</taxon>
        <taxon>Bacteroidaceae</taxon>
        <taxon>Bacteroidaceae incertae sedis</taxon>
        <taxon>Candidatus Caccoplasma</taxon>
    </lineage>
</organism>
<proteinExistence type="predicted"/>
<evidence type="ECO:0000313" key="2">
    <source>
        <dbReference type="Proteomes" id="UP000886722"/>
    </source>
</evidence>
<accession>A0A9D1GE89</accession>
<reference evidence="1" key="1">
    <citation type="submission" date="2020-10" db="EMBL/GenBank/DDBJ databases">
        <authorList>
            <person name="Gilroy R."/>
        </authorList>
    </citation>
    <scope>NUCLEOTIDE SEQUENCE</scope>
    <source>
        <strain evidence="1">21143</strain>
    </source>
</reference>
<comment type="caution">
    <text evidence="1">The sequence shown here is derived from an EMBL/GenBank/DDBJ whole genome shotgun (WGS) entry which is preliminary data.</text>
</comment>